<gene>
    <name evidence="8" type="ORF">A6M21_09070</name>
</gene>
<evidence type="ECO:0000256" key="4">
    <source>
        <dbReference type="ARBA" id="ARBA00023136"/>
    </source>
</evidence>
<feature type="transmembrane region" description="Helical" evidence="5">
    <location>
        <begin position="33"/>
        <end position="51"/>
    </location>
</feature>
<evidence type="ECO:0000256" key="2">
    <source>
        <dbReference type="ARBA" id="ARBA00022692"/>
    </source>
</evidence>
<comment type="caution">
    <text evidence="8">The sequence shown here is derived from an EMBL/GenBank/DDBJ whole genome shotgun (WGS) entry which is preliminary data.</text>
</comment>
<name>A0A1B7LF65_9FIRM</name>
<keyword evidence="4 5" id="KW-0472">Membrane</keyword>
<dbReference type="InterPro" id="IPR012340">
    <property type="entry name" value="NA-bd_OB-fold"/>
</dbReference>
<dbReference type="PANTHER" id="PTHR33507:SF3">
    <property type="entry name" value="INNER MEMBRANE PROTEIN YBBJ"/>
    <property type="match status" value="1"/>
</dbReference>
<feature type="transmembrane region" description="Helical" evidence="5">
    <location>
        <begin position="57"/>
        <end position="79"/>
    </location>
</feature>
<dbReference type="Pfam" id="PF24961">
    <property type="entry name" value="NfeD_membrane"/>
    <property type="match status" value="1"/>
</dbReference>
<keyword evidence="2 5" id="KW-0812">Transmembrane</keyword>
<evidence type="ECO:0000313" key="9">
    <source>
        <dbReference type="Proteomes" id="UP000078532"/>
    </source>
</evidence>
<dbReference type="Pfam" id="PF01957">
    <property type="entry name" value="NfeD"/>
    <property type="match status" value="1"/>
</dbReference>
<sequence length="166" mass="17642">MSQQMLTWLAVLAFLLGIVALMLEIFVIPGVGVAGMLGLLLVAWGVLLLAVDFTRATAALVIALAATVVIFVLGVRFFARFKLWQRLALGTRQHKEAGYVTGQVDLVHLVDLTGVAVTPLRPSGTAEVAGQRLDVITTGEFIPTGAAIKVVRVEGVRVVVRRASAV</sequence>
<evidence type="ECO:0000259" key="7">
    <source>
        <dbReference type="Pfam" id="PF24961"/>
    </source>
</evidence>
<evidence type="ECO:0000256" key="5">
    <source>
        <dbReference type="SAM" id="Phobius"/>
    </source>
</evidence>
<dbReference type="Gene3D" id="2.40.50.140">
    <property type="entry name" value="Nucleic acid-binding proteins"/>
    <property type="match status" value="1"/>
</dbReference>
<dbReference type="OrthoDB" id="9806253at2"/>
<evidence type="ECO:0000313" key="8">
    <source>
        <dbReference type="EMBL" id="OAT82296.1"/>
    </source>
</evidence>
<keyword evidence="3 5" id="KW-1133">Transmembrane helix</keyword>
<dbReference type="Proteomes" id="UP000078532">
    <property type="component" value="Unassembled WGS sequence"/>
</dbReference>
<dbReference type="GO" id="GO:0005886">
    <property type="term" value="C:plasma membrane"/>
    <property type="evidence" value="ECO:0007669"/>
    <property type="project" value="TreeGrafter"/>
</dbReference>
<protein>
    <submittedName>
        <fullName evidence="8">Uncharacterized protein</fullName>
    </submittedName>
</protein>
<evidence type="ECO:0000259" key="6">
    <source>
        <dbReference type="Pfam" id="PF01957"/>
    </source>
</evidence>
<evidence type="ECO:0000256" key="3">
    <source>
        <dbReference type="ARBA" id="ARBA00022989"/>
    </source>
</evidence>
<evidence type="ECO:0000256" key="1">
    <source>
        <dbReference type="ARBA" id="ARBA00004141"/>
    </source>
</evidence>
<dbReference type="EMBL" id="LYVF01000137">
    <property type="protein sequence ID" value="OAT82296.1"/>
    <property type="molecule type" value="Genomic_DNA"/>
</dbReference>
<dbReference type="InterPro" id="IPR002810">
    <property type="entry name" value="NfeD-like_C"/>
</dbReference>
<dbReference type="InterPro" id="IPR056739">
    <property type="entry name" value="NfeD_membrane"/>
</dbReference>
<dbReference type="AlphaFoldDB" id="A0A1B7LF65"/>
<feature type="domain" description="NfeD integral membrane" evidence="7">
    <location>
        <begin position="7"/>
        <end position="73"/>
    </location>
</feature>
<organism evidence="8 9">
    <name type="scientific">Desulfotomaculum copahuensis</name>
    <dbReference type="NCBI Taxonomy" id="1838280"/>
    <lineage>
        <taxon>Bacteria</taxon>
        <taxon>Bacillati</taxon>
        <taxon>Bacillota</taxon>
        <taxon>Clostridia</taxon>
        <taxon>Eubacteriales</taxon>
        <taxon>Desulfotomaculaceae</taxon>
        <taxon>Desulfotomaculum</taxon>
    </lineage>
</organism>
<accession>A0A1B7LF65</accession>
<dbReference type="STRING" id="1838280.A6M21_09070"/>
<dbReference type="RefSeq" id="WP_066667792.1">
    <property type="nucleotide sequence ID" value="NZ_LYVF01000137.1"/>
</dbReference>
<feature type="domain" description="NfeD-like C-terminal" evidence="6">
    <location>
        <begin position="109"/>
        <end position="162"/>
    </location>
</feature>
<reference evidence="8 9" key="1">
    <citation type="submission" date="2016-04" db="EMBL/GenBank/DDBJ databases">
        <authorList>
            <person name="Evans L.H."/>
            <person name="Alamgir A."/>
            <person name="Owens N."/>
            <person name="Weber N.D."/>
            <person name="Virtaneva K."/>
            <person name="Barbian K."/>
            <person name="Babar A."/>
            <person name="Rosenke K."/>
        </authorList>
    </citation>
    <scope>NUCLEOTIDE SEQUENCE [LARGE SCALE GENOMIC DNA]</scope>
    <source>
        <strain evidence="8 9">LMa1</strain>
    </source>
</reference>
<dbReference type="InterPro" id="IPR052165">
    <property type="entry name" value="Membrane_assoc_protease"/>
</dbReference>
<feature type="transmembrane region" description="Helical" evidence="5">
    <location>
        <begin position="6"/>
        <end position="26"/>
    </location>
</feature>
<keyword evidence="9" id="KW-1185">Reference proteome</keyword>
<comment type="subcellular location">
    <subcellularLocation>
        <location evidence="1">Membrane</location>
        <topology evidence="1">Multi-pass membrane protein</topology>
    </subcellularLocation>
</comment>
<dbReference type="PANTHER" id="PTHR33507">
    <property type="entry name" value="INNER MEMBRANE PROTEIN YBBJ"/>
    <property type="match status" value="1"/>
</dbReference>
<proteinExistence type="predicted"/>